<organism evidence="1 2">
    <name type="scientific">Sphingomonas sanxanigenens DSM 19645 = NX02</name>
    <dbReference type="NCBI Taxonomy" id="1123269"/>
    <lineage>
        <taxon>Bacteria</taxon>
        <taxon>Pseudomonadati</taxon>
        <taxon>Pseudomonadota</taxon>
        <taxon>Alphaproteobacteria</taxon>
        <taxon>Sphingomonadales</taxon>
        <taxon>Sphingomonadaceae</taxon>
        <taxon>Sphingomonas</taxon>
    </lineage>
</organism>
<dbReference type="OrthoDB" id="1422304at2"/>
<dbReference type="Gene3D" id="3.80.10.10">
    <property type="entry name" value="Ribonuclease Inhibitor"/>
    <property type="match status" value="1"/>
</dbReference>
<protein>
    <submittedName>
        <fullName evidence="1">Uncharacterized protein</fullName>
    </submittedName>
</protein>
<dbReference type="HOGENOM" id="CLU_893911_0_0_5"/>
<gene>
    <name evidence="1" type="ORF">NX02_26790</name>
</gene>
<evidence type="ECO:0000313" key="2">
    <source>
        <dbReference type="Proteomes" id="UP000018851"/>
    </source>
</evidence>
<dbReference type="EMBL" id="CP006644">
    <property type="protein sequence ID" value="AHE56947.1"/>
    <property type="molecule type" value="Genomic_DNA"/>
</dbReference>
<sequence length="295" mass="32431">MSRGLDDAIAALVAAQADLNAGSDQSWPAEAGHPPVRLVEPDYAGARIGVSDMGGGLAVSFRGDPHESWPILQDVLSRQSVADHILLLDLSGPDIGANGLKAWDFASLIAAAPGFPRLVDFRIGLTDPGDHNQSMIADDQLPPLLALMPALRQMELPQAPEPDFFRLPLPDLRAIRTGGDHRTRGFIHHLADATLPSLRFVDFTDSLAPFMMDEQQPAEWSSTPFADYERLFAAPITRQLSGMRLRNAHLTEAQYRALHAARPQLQFSVTLEAPHCYVAHWRENGFPYRHLLPFG</sequence>
<dbReference type="STRING" id="1123269.NX02_26790"/>
<name>W0AK53_9SPHN</name>
<evidence type="ECO:0000313" key="1">
    <source>
        <dbReference type="EMBL" id="AHE56947.1"/>
    </source>
</evidence>
<dbReference type="AlphaFoldDB" id="W0AK53"/>
<dbReference type="KEGG" id="ssan:NX02_26790"/>
<proteinExistence type="predicted"/>
<dbReference type="Proteomes" id="UP000018851">
    <property type="component" value="Chromosome"/>
</dbReference>
<dbReference type="InterPro" id="IPR032675">
    <property type="entry name" value="LRR_dom_sf"/>
</dbReference>
<accession>W0AK53</accession>
<dbReference type="eggNOG" id="ENOG5033XZJ">
    <property type="taxonomic scope" value="Bacteria"/>
</dbReference>
<keyword evidence="2" id="KW-1185">Reference proteome</keyword>
<reference evidence="1 2" key="1">
    <citation type="submission" date="2013-07" db="EMBL/GenBank/DDBJ databases">
        <title>Completed genome of Sphingomonas sanxanigenens NX02.</title>
        <authorList>
            <person name="Ma T."/>
            <person name="Huang H."/>
            <person name="Wu M."/>
            <person name="Li X."/>
            <person name="Li G."/>
        </authorList>
    </citation>
    <scope>NUCLEOTIDE SEQUENCE [LARGE SCALE GENOMIC DNA]</scope>
    <source>
        <strain evidence="1 2">NX02</strain>
    </source>
</reference>
<dbReference type="PATRIC" id="fig|1123269.5.peg.5253"/>
<dbReference type="RefSeq" id="WP_025295044.1">
    <property type="nucleotide sequence ID" value="NZ_CP006644.1"/>
</dbReference>